<sequence>MSNGTAATKKGHFPWKHVVGFISSIVLTLVALWIAFYSAFSVRTIIVLIFSLAFIQAALQLLMFMHMAESSNGRIQVGHILFSAFVAIVVALGSYWVMEFGIHLEHHM</sequence>
<gene>
    <name evidence="10" type="ORF">SAMN04488123_11074</name>
</gene>
<evidence type="ECO:0000256" key="8">
    <source>
        <dbReference type="ARBA" id="ARBA00023136"/>
    </source>
</evidence>
<dbReference type="GO" id="GO:0015078">
    <property type="term" value="F:proton transmembrane transporter activity"/>
    <property type="evidence" value="ECO:0007669"/>
    <property type="project" value="TreeGrafter"/>
</dbReference>
<evidence type="ECO:0000256" key="4">
    <source>
        <dbReference type="ARBA" id="ARBA00022475"/>
    </source>
</evidence>
<keyword evidence="6 9" id="KW-1133">Transmembrane helix</keyword>
<feature type="transmembrane region" description="Helical" evidence="9">
    <location>
        <begin position="77"/>
        <end position="98"/>
    </location>
</feature>
<organism evidence="10 11">
    <name type="scientific">Natribacillus halophilus</name>
    <dbReference type="NCBI Taxonomy" id="549003"/>
    <lineage>
        <taxon>Bacteria</taxon>
        <taxon>Bacillati</taxon>
        <taxon>Bacillota</taxon>
        <taxon>Bacilli</taxon>
        <taxon>Bacillales</taxon>
        <taxon>Bacillaceae</taxon>
        <taxon>Natribacillus</taxon>
    </lineage>
</organism>
<comment type="similarity">
    <text evidence="3 9">Belongs to the cytochrome c oxidase bacterial subunit 4 family.</text>
</comment>
<keyword evidence="11" id="KW-1185">Reference proteome</keyword>
<dbReference type="GO" id="GO:0009486">
    <property type="term" value="F:cytochrome bo3 ubiquinol oxidase activity"/>
    <property type="evidence" value="ECO:0007669"/>
    <property type="project" value="TreeGrafter"/>
</dbReference>
<dbReference type="EMBL" id="FNEN01000010">
    <property type="protein sequence ID" value="SDI98883.1"/>
    <property type="molecule type" value="Genomic_DNA"/>
</dbReference>
<protein>
    <recommendedName>
        <fullName evidence="9">Quinol oxidase subunit 4</fullName>
        <ecNumber evidence="9">1.10.3.-</ecNumber>
    </recommendedName>
</protein>
<dbReference type="PANTHER" id="PTHR36835:SF1">
    <property type="entry name" value="CYTOCHROME BO(3) UBIQUINOL OXIDASE SUBUNIT 4"/>
    <property type="match status" value="1"/>
</dbReference>
<evidence type="ECO:0000256" key="2">
    <source>
        <dbReference type="ARBA" id="ARBA00004651"/>
    </source>
</evidence>
<dbReference type="Proteomes" id="UP000198853">
    <property type="component" value="Unassembled WGS sequence"/>
</dbReference>
<evidence type="ECO:0000256" key="5">
    <source>
        <dbReference type="ARBA" id="ARBA00022692"/>
    </source>
</evidence>
<evidence type="ECO:0000256" key="3">
    <source>
        <dbReference type="ARBA" id="ARBA00008079"/>
    </source>
</evidence>
<keyword evidence="8 9" id="KW-0472">Membrane</keyword>
<dbReference type="AlphaFoldDB" id="A0A1G8Q2F0"/>
<reference evidence="10 11" key="1">
    <citation type="submission" date="2016-10" db="EMBL/GenBank/DDBJ databases">
        <authorList>
            <person name="de Groot N.N."/>
        </authorList>
    </citation>
    <scope>NUCLEOTIDE SEQUENCE [LARGE SCALE GENOMIC DNA]</scope>
    <source>
        <strain evidence="10 11">DSM 21771</strain>
    </source>
</reference>
<dbReference type="Pfam" id="PF03626">
    <property type="entry name" value="COX4_pro"/>
    <property type="match status" value="1"/>
</dbReference>
<feature type="transmembrane region" description="Helical" evidence="9">
    <location>
        <begin position="45"/>
        <end position="65"/>
    </location>
</feature>
<dbReference type="InterPro" id="IPR014250">
    <property type="entry name" value="QoxD"/>
</dbReference>
<dbReference type="EC" id="1.10.3.-" evidence="9"/>
<dbReference type="GO" id="GO:0016682">
    <property type="term" value="F:oxidoreductase activity, acting on diphenols and related substances as donors, oxygen as acceptor"/>
    <property type="evidence" value="ECO:0007669"/>
    <property type="project" value="UniProtKB-UniRule"/>
</dbReference>
<evidence type="ECO:0000256" key="7">
    <source>
        <dbReference type="ARBA" id="ARBA00023002"/>
    </source>
</evidence>
<comment type="catalytic activity">
    <reaction evidence="1 9">
        <text>2 a quinol + O2 = 2 a quinone + 2 H2O</text>
        <dbReference type="Rhea" id="RHEA:55376"/>
        <dbReference type="ChEBI" id="CHEBI:15377"/>
        <dbReference type="ChEBI" id="CHEBI:15379"/>
        <dbReference type="ChEBI" id="CHEBI:24646"/>
        <dbReference type="ChEBI" id="CHEBI:132124"/>
    </reaction>
</comment>
<keyword evidence="4 9" id="KW-1003">Cell membrane</keyword>
<dbReference type="GO" id="GO:0015990">
    <property type="term" value="P:electron transport coupled proton transport"/>
    <property type="evidence" value="ECO:0007669"/>
    <property type="project" value="TreeGrafter"/>
</dbReference>
<dbReference type="GO" id="GO:0005886">
    <property type="term" value="C:plasma membrane"/>
    <property type="evidence" value="ECO:0007669"/>
    <property type="project" value="UniProtKB-SubCell"/>
</dbReference>
<accession>A0A1G8Q2F0</accession>
<name>A0A1G8Q2F0_9BACI</name>
<evidence type="ECO:0000313" key="11">
    <source>
        <dbReference type="Proteomes" id="UP000198853"/>
    </source>
</evidence>
<keyword evidence="7 9" id="KW-0560">Oxidoreductase</keyword>
<keyword evidence="5 9" id="KW-0812">Transmembrane</keyword>
<comment type="function">
    <text evidence="9">Catalyzes quinol oxidation with the concomitant reduction of oxygen to water.</text>
</comment>
<dbReference type="RefSeq" id="WP_090398997.1">
    <property type="nucleotide sequence ID" value="NZ_FNEN01000010.1"/>
</dbReference>
<feature type="transmembrane region" description="Helical" evidence="9">
    <location>
        <begin position="18"/>
        <end position="39"/>
    </location>
</feature>
<comment type="subcellular location">
    <subcellularLocation>
        <location evidence="2 9">Cell membrane</location>
        <topology evidence="2 9">Multi-pass membrane protein</topology>
    </subcellularLocation>
</comment>
<evidence type="ECO:0000313" key="10">
    <source>
        <dbReference type="EMBL" id="SDI98883.1"/>
    </source>
</evidence>
<dbReference type="InterPro" id="IPR050968">
    <property type="entry name" value="Cytochrome_c_oxidase_bac_sub4"/>
</dbReference>
<dbReference type="PANTHER" id="PTHR36835">
    <property type="entry name" value="CYTOCHROME BO(3) UBIQUINOL OXIDASE SUBUNIT 4"/>
    <property type="match status" value="1"/>
</dbReference>
<dbReference type="InterPro" id="IPR005171">
    <property type="entry name" value="Cyt_c_oxidase_su4_prok"/>
</dbReference>
<dbReference type="NCBIfam" id="TIGR02901">
    <property type="entry name" value="QoxD"/>
    <property type="match status" value="1"/>
</dbReference>
<evidence type="ECO:0000256" key="1">
    <source>
        <dbReference type="ARBA" id="ARBA00000725"/>
    </source>
</evidence>
<dbReference type="GO" id="GO:0019646">
    <property type="term" value="P:aerobic electron transport chain"/>
    <property type="evidence" value="ECO:0007669"/>
    <property type="project" value="TreeGrafter"/>
</dbReference>
<proteinExistence type="inferred from homology"/>
<dbReference type="GO" id="GO:0042773">
    <property type="term" value="P:ATP synthesis coupled electron transport"/>
    <property type="evidence" value="ECO:0007669"/>
    <property type="project" value="UniProtKB-UniRule"/>
</dbReference>
<dbReference type="OrthoDB" id="2361460at2"/>
<evidence type="ECO:0000256" key="9">
    <source>
        <dbReference type="RuleBase" id="RU367153"/>
    </source>
</evidence>
<dbReference type="GO" id="GO:0009319">
    <property type="term" value="C:cytochrome o ubiquinol oxidase complex"/>
    <property type="evidence" value="ECO:0007669"/>
    <property type="project" value="TreeGrafter"/>
</dbReference>
<evidence type="ECO:0000256" key="6">
    <source>
        <dbReference type="ARBA" id="ARBA00022989"/>
    </source>
</evidence>